<dbReference type="InterPro" id="IPR036676">
    <property type="entry name" value="PurM-like_C_sf"/>
</dbReference>
<dbReference type="EC" id="6.3.3.1" evidence="3"/>
<dbReference type="UniPathway" id="UPA00074">
    <property type="reaction ID" value="UER00129"/>
</dbReference>
<keyword evidence="6" id="KW-0547">Nucleotide-binding</keyword>
<proteinExistence type="inferred from homology"/>
<gene>
    <name evidence="14" type="ORF">SAMN04488121_105367</name>
</gene>
<reference evidence="14 15" key="1">
    <citation type="submission" date="2016-10" db="EMBL/GenBank/DDBJ databases">
        <authorList>
            <person name="de Groot N.N."/>
        </authorList>
    </citation>
    <scope>NUCLEOTIDE SEQUENCE [LARGE SCALE GENOMIC DNA]</scope>
    <source>
        <strain evidence="14 15">DSM 527</strain>
    </source>
</reference>
<dbReference type="GO" id="GO:0005524">
    <property type="term" value="F:ATP binding"/>
    <property type="evidence" value="ECO:0007669"/>
    <property type="project" value="UniProtKB-KW"/>
</dbReference>
<protein>
    <recommendedName>
        <fullName evidence="4">Phosphoribosylformylglycinamidine cyclo-ligase</fullName>
        <ecNumber evidence="3">6.3.3.1</ecNumber>
    </recommendedName>
    <alternativeName>
        <fullName evidence="9">AIR synthase</fullName>
    </alternativeName>
    <alternativeName>
        <fullName evidence="10">AIRS</fullName>
    </alternativeName>
    <alternativeName>
        <fullName evidence="8">Phosphoribosyl-aminoimidazole synthetase</fullName>
    </alternativeName>
</protein>
<comment type="similarity">
    <text evidence="2">Belongs to the AIR synthase family.</text>
</comment>
<evidence type="ECO:0000256" key="8">
    <source>
        <dbReference type="ARBA" id="ARBA00031908"/>
    </source>
</evidence>
<dbReference type="EMBL" id="FNBN01000005">
    <property type="protein sequence ID" value="SDG65272.1"/>
    <property type="molecule type" value="Genomic_DNA"/>
</dbReference>
<feature type="domain" description="PurM-like N-terminal" evidence="12">
    <location>
        <begin position="45"/>
        <end position="166"/>
    </location>
</feature>
<dbReference type="PANTHER" id="PTHR10520:SF12">
    <property type="entry name" value="TRIFUNCTIONAL PURINE BIOSYNTHETIC PROTEIN ADENOSINE-3"/>
    <property type="match status" value="1"/>
</dbReference>
<comment type="pathway">
    <text evidence="1">Purine metabolism; IMP biosynthesis via de novo pathway; 5-amino-1-(5-phospho-D-ribosyl)imidazole from N(2)-formyl-N(1)-(5-phospho-D-ribosyl)glycinamide: step 2/2.</text>
</comment>
<keyword evidence="5 14" id="KW-0436">Ligase</keyword>
<dbReference type="Gene3D" id="3.30.1330.10">
    <property type="entry name" value="PurM-like, N-terminal domain"/>
    <property type="match status" value="1"/>
</dbReference>
<dbReference type="GO" id="GO:0006189">
    <property type="term" value="P:'de novo' IMP biosynthetic process"/>
    <property type="evidence" value="ECO:0007669"/>
    <property type="project" value="UniProtKB-UniPathway"/>
</dbReference>
<evidence type="ECO:0000256" key="6">
    <source>
        <dbReference type="ARBA" id="ARBA00022741"/>
    </source>
</evidence>
<evidence type="ECO:0000256" key="1">
    <source>
        <dbReference type="ARBA" id="ARBA00004686"/>
    </source>
</evidence>
<sequence>MDQNIYAQRGVSAGKEDVHNAIKHIDKGLFPKAFCKIVPDILGGQDDYCNIMHADGAGTKSSLAYTYWKETGNLDVWRGIAQDAIIMNIDDLLCVGATENILLSSTIGRNKQLIPGEVIATIINGTEEILEELRGHGISIYSTGGETADVGDLVRTIIVDSTVTCRMKRAEVISNHTIQAGDVIVGLASYGQASYEKFYNGGMGSNGLTSARHDVFNKQVAEKYPESYDPGIPYELIFSGKKALTDKIDIPGFGAIDAGKLVLSPTRTYAPVIKQILEAYRSRIHGLVHCSGGAQTKVLHFIDNLHVIKDNLFPIPPLFQLIQEQSGTGWKEMYQVFNMGHRMELYVPEDIAADIIKISKSFNIDAQIVGRVEPAAAKQVTVRSAQGEFVYN</sequence>
<dbReference type="Proteomes" id="UP000199045">
    <property type="component" value="Unassembled WGS sequence"/>
</dbReference>
<dbReference type="OrthoDB" id="9802507at2"/>
<evidence type="ECO:0000256" key="11">
    <source>
        <dbReference type="ARBA" id="ARBA00049057"/>
    </source>
</evidence>
<dbReference type="InterPro" id="IPR036921">
    <property type="entry name" value="PurM-like_N_sf"/>
</dbReference>
<evidence type="ECO:0000259" key="13">
    <source>
        <dbReference type="Pfam" id="PF02769"/>
    </source>
</evidence>
<evidence type="ECO:0000256" key="3">
    <source>
        <dbReference type="ARBA" id="ARBA00013047"/>
    </source>
</evidence>
<dbReference type="GO" id="GO:0004637">
    <property type="term" value="F:phosphoribosylamine-glycine ligase activity"/>
    <property type="evidence" value="ECO:0007669"/>
    <property type="project" value="TreeGrafter"/>
</dbReference>
<evidence type="ECO:0000259" key="12">
    <source>
        <dbReference type="Pfam" id="PF00586"/>
    </source>
</evidence>
<dbReference type="RefSeq" id="WP_089835007.1">
    <property type="nucleotide sequence ID" value="NZ_FNBN01000005.1"/>
</dbReference>
<evidence type="ECO:0000256" key="5">
    <source>
        <dbReference type="ARBA" id="ARBA00022598"/>
    </source>
</evidence>
<name>A0A1G7VZT4_CHIFI</name>
<evidence type="ECO:0000256" key="2">
    <source>
        <dbReference type="ARBA" id="ARBA00010280"/>
    </source>
</evidence>
<dbReference type="GO" id="GO:0004641">
    <property type="term" value="F:phosphoribosylformylglycinamidine cyclo-ligase activity"/>
    <property type="evidence" value="ECO:0007669"/>
    <property type="project" value="UniProtKB-EC"/>
</dbReference>
<dbReference type="Pfam" id="PF02769">
    <property type="entry name" value="AIRS_C"/>
    <property type="match status" value="1"/>
</dbReference>
<evidence type="ECO:0000313" key="15">
    <source>
        <dbReference type="Proteomes" id="UP000199045"/>
    </source>
</evidence>
<dbReference type="GO" id="GO:0046084">
    <property type="term" value="P:adenine biosynthetic process"/>
    <property type="evidence" value="ECO:0007669"/>
    <property type="project" value="TreeGrafter"/>
</dbReference>
<dbReference type="InterPro" id="IPR004733">
    <property type="entry name" value="PurM_cligase"/>
</dbReference>
<dbReference type="PANTHER" id="PTHR10520">
    <property type="entry name" value="TRIFUNCTIONAL PURINE BIOSYNTHETIC PROTEIN ADENOSINE-3-RELATED"/>
    <property type="match status" value="1"/>
</dbReference>
<keyword evidence="7" id="KW-0067">ATP-binding</keyword>
<evidence type="ECO:0000256" key="4">
    <source>
        <dbReference type="ARBA" id="ARBA00020367"/>
    </source>
</evidence>
<dbReference type="Pfam" id="PF00586">
    <property type="entry name" value="AIRS"/>
    <property type="match status" value="1"/>
</dbReference>
<organism evidence="14 15">
    <name type="scientific">Chitinophaga filiformis</name>
    <name type="common">Myxococcus filiformis</name>
    <name type="synonym">Flexibacter filiformis</name>
    <dbReference type="NCBI Taxonomy" id="104663"/>
    <lineage>
        <taxon>Bacteria</taxon>
        <taxon>Pseudomonadati</taxon>
        <taxon>Bacteroidota</taxon>
        <taxon>Chitinophagia</taxon>
        <taxon>Chitinophagales</taxon>
        <taxon>Chitinophagaceae</taxon>
        <taxon>Chitinophaga</taxon>
    </lineage>
</organism>
<evidence type="ECO:0000313" key="14">
    <source>
        <dbReference type="EMBL" id="SDG65272.1"/>
    </source>
</evidence>
<dbReference type="SUPFAM" id="SSF55326">
    <property type="entry name" value="PurM N-terminal domain-like"/>
    <property type="match status" value="1"/>
</dbReference>
<evidence type="ECO:0000256" key="10">
    <source>
        <dbReference type="ARBA" id="ARBA00033093"/>
    </source>
</evidence>
<dbReference type="Gene3D" id="3.90.650.10">
    <property type="entry name" value="PurM-like C-terminal domain"/>
    <property type="match status" value="1"/>
</dbReference>
<dbReference type="AlphaFoldDB" id="A0A1G7VZT4"/>
<feature type="domain" description="PurM-like C-terminal" evidence="13">
    <location>
        <begin position="179"/>
        <end position="382"/>
    </location>
</feature>
<dbReference type="SUPFAM" id="SSF56042">
    <property type="entry name" value="PurM C-terminal domain-like"/>
    <property type="match status" value="1"/>
</dbReference>
<dbReference type="STRING" id="104663.SAMN04488121_105367"/>
<dbReference type="InterPro" id="IPR016188">
    <property type="entry name" value="PurM-like_N"/>
</dbReference>
<comment type="catalytic activity">
    <reaction evidence="11">
        <text>2-formamido-N(1)-(5-O-phospho-beta-D-ribosyl)acetamidine + ATP = 5-amino-1-(5-phospho-beta-D-ribosyl)imidazole + ADP + phosphate + H(+)</text>
        <dbReference type="Rhea" id="RHEA:23032"/>
        <dbReference type="ChEBI" id="CHEBI:15378"/>
        <dbReference type="ChEBI" id="CHEBI:30616"/>
        <dbReference type="ChEBI" id="CHEBI:43474"/>
        <dbReference type="ChEBI" id="CHEBI:137981"/>
        <dbReference type="ChEBI" id="CHEBI:147287"/>
        <dbReference type="ChEBI" id="CHEBI:456216"/>
        <dbReference type="EC" id="6.3.3.1"/>
    </reaction>
</comment>
<accession>A0A1G7VZT4</accession>
<evidence type="ECO:0000256" key="9">
    <source>
        <dbReference type="ARBA" id="ARBA00032931"/>
    </source>
</evidence>
<evidence type="ECO:0000256" key="7">
    <source>
        <dbReference type="ARBA" id="ARBA00022840"/>
    </source>
</evidence>
<dbReference type="GO" id="GO:0005829">
    <property type="term" value="C:cytosol"/>
    <property type="evidence" value="ECO:0007669"/>
    <property type="project" value="TreeGrafter"/>
</dbReference>
<dbReference type="InterPro" id="IPR010918">
    <property type="entry name" value="PurM-like_C_dom"/>
</dbReference>